<comment type="similarity">
    <text evidence="1 6">Belongs to the type-B carboxylesterase/lipase family.</text>
</comment>
<evidence type="ECO:0000256" key="1">
    <source>
        <dbReference type="ARBA" id="ARBA00005964"/>
    </source>
</evidence>
<dbReference type="PANTHER" id="PTHR43142:SF1">
    <property type="entry name" value="CARBOXYLIC ESTER HYDROLASE"/>
    <property type="match status" value="1"/>
</dbReference>
<dbReference type="Pfam" id="PF00135">
    <property type="entry name" value="COesterase"/>
    <property type="match status" value="1"/>
</dbReference>
<dbReference type="PROSITE" id="PS00941">
    <property type="entry name" value="CARBOXYLESTERASE_B_2"/>
    <property type="match status" value="1"/>
</dbReference>
<dbReference type="GO" id="GO:0052689">
    <property type="term" value="F:carboxylic ester hydrolase activity"/>
    <property type="evidence" value="ECO:0007669"/>
    <property type="project" value="UniProtKB-KW"/>
</dbReference>
<evidence type="ECO:0000256" key="6">
    <source>
        <dbReference type="RuleBase" id="RU361235"/>
    </source>
</evidence>
<feature type="signal peptide" evidence="6">
    <location>
        <begin position="1"/>
        <end position="22"/>
    </location>
</feature>
<evidence type="ECO:0000256" key="3">
    <source>
        <dbReference type="ARBA" id="ARBA00022801"/>
    </source>
</evidence>
<evidence type="ECO:0000256" key="5">
    <source>
        <dbReference type="ARBA" id="ARBA00023180"/>
    </source>
</evidence>
<keyword evidence="9" id="KW-1185">Reference proteome</keyword>
<feature type="chain" id="PRO_5041488055" description="Carboxylic ester hydrolase" evidence="6">
    <location>
        <begin position="23"/>
        <end position="543"/>
    </location>
</feature>
<dbReference type="InterPro" id="IPR029058">
    <property type="entry name" value="AB_hydrolase_fold"/>
</dbReference>
<dbReference type="InterPro" id="IPR019819">
    <property type="entry name" value="Carboxylesterase_B_CS"/>
</dbReference>
<protein>
    <recommendedName>
        <fullName evidence="6">Carboxylic ester hydrolase</fullName>
        <ecNumber evidence="6">3.1.1.-</ecNumber>
    </recommendedName>
</protein>
<keyword evidence="5" id="KW-0325">Glycoprotein</keyword>
<dbReference type="InterPro" id="IPR002018">
    <property type="entry name" value="CarbesteraseB"/>
</dbReference>
<gene>
    <name evidence="8" type="ORF">Zmor_018595</name>
</gene>
<sequence>MFPHLAFVSVLFQINYLVFILGDPLVQLPIGQILGREATTFEDIHFFAFEGVPYAAPPLGPLRFKPPQPHDNWDGILSTTSLNTTCFQSSMDTDQESEDCLYINIYTPELPSDNNDPSLNVLIFIHGGGFNVGFSQDYLPDLFLRQNIIFVTFNYRLGIFGFASTQDEVIPGNNGLKDQQFALKWTHDNIRVFGGDPNKITIMGQSSGAVSVAHQIAYQNNKGCDPRKRNFSTASLNSDFETNNDSQALLEYLRTVDAKDLDRAGFDAFIIGTSAENYALLQGLIWGPVIEVKNEDAFLTRKMYGMLNAGNFLSVPILVGFNSEESLSMGEDADSLKTLMQQYDDHVEWLVPKDMHILDNPGLKTMGETIRNMYTGGNLYVDNLAASITCFSDNILNRAVLKYAELFSSFSDAYFYQFSYDGQLGPRFPHYDGAATVNHAFEMFYLLCYQMNCDISDYPDSDRLNRERLLALWSNFIKYQNPTPEPIELLQNVTWPLLDTSDGNFYYLDINENLEIKNHPKEGRYKAWEEVYQNLPYDDFDTY</sequence>
<dbReference type="PANTHER" id="PTHR43142">
    <property type="entry name" value="CARBOXYLIC ESTER HYDROLASE"/>
    <property type="match status" value="1"/>
</dbReference>
<dbReference type="Proteomes" id="UP001168821">
    <property type="component" value="Unassembled WGS sequence"/>
</dbReference>
<evidence type="ECO:0000259" key="7">
    <source>
        <dbReference type="Pfam" id="PF00135"/>
    </source>
</evidence>
<organism evidence="8 9">
    <name type="scientific">Zophobas morio</name>
    <dbReference type="NCBI Taxonomy" id="2755281"/>
    <lineage>
        <taxon>Eukaryota</taxon>
        <taxon>Metazoa</taxon>
        <taxon>Ecdysozoa</taxon>
        <taxon>Arthropoda</taxon>
        <taxon>Hexapoda</taxon>
        <taxon>Insecta</taxon>
        <taxon>Pterygota</taxon>
        <taxon>Neoptera</taxon>
        <taxon>Endopterygota</taxon>
        <taxon>Coleoptera</taxon>
        <taxon>Polyphaga</taxon>
        <taxon>Cucujiformia</taxon>
        <taxon>Tenebrionidae</taxon>
        <taxon>Zophobas</taxon>
    </lineage>
</organism>
<dbReference type="PROSITE" id="PS00122">
    <property type="entry name" value="CARBOXYLESTERASE_B_1"/>
    <property type="match status" value="1"/>
</dbReference>
<keyword evidence="3 6" id="KW-0378">Hydrolase</keyword>
<keyword evidence="2" id="KW-0719">Serine esterase</keyword>
<proteinExistence type="inferred from homology"/>
<reference evidence="8" key="1">
    <citation type="journal article" date="2023" name="G3 (Bethesda)">
        <title>Whole genome assemblies of Zophobas morio and Tenebrio molitor.</title>
        <authorList>
            <person name="Kaur S."/>
            <person name="Stinson S.A."/>
            <person name="diCenzo G.C."/>
        </authorList>
    </citation>
    <scope>NUCLEOTIDE SEQUENCE</scope>
    <source>
        <strain evidence="8">QUZm001</strain>
    </source>
</reference>
<comment type="caution">
    <text evidence="8">The sequence shown here is derived from an EMBL/GenBank/DDBJ whole genome shotgun (WGS) entry which is preliminary data.</text>
</comment>
<dbReference type="Gene3D" id="3.40.50.1820">
    <property type="entry name" value="alpha/beta hydrolase"/>
    <property type="match status" value="1"/>
</dbReference>
<accession>A0AA38I7R4</accession>
<dbReference type="InterPro" id="IPR019826">
    <property type="entry name" value="Carboxylesterase_B_AS"/>
</dbReference>
<evidence type="ECO:0000256" key="2">
    <source>
        <dbReference type="ARBA" id="ARBA00022487"/>
    </source>
</evidence>
<name>A0AA38I7R4_9CUCU</name>
<evidence type="ECO:0000313" key="9">
    <source>
        <dbReference type="Proteomes" id="UP001168821"/>
    </source>
</evidence>
<feature type="domain" description="Carboxylesterase type B" evidence="7">
    <location>
        <begin position="23"/>
        <end position="528"/>
    </location>
</feature>
<dbReference type="AlphaFoldDB" id="A0AA38I7R4"/>
<keyword evidence="4" id="KW-1015">Disulfide bond</keyword>
<evidence type="ECO:0000256" key="4">
    <source>
        <dbReference type="ARBA" id="ARBA00023157"/>
    </source>
</evidence>
<evidence type="ECO:0000313" key="8">
    <source>
        <dbReference type="EMBL" id="KAJ3652648.1"/>
    </source>
</evidence>
<dbReference type="EC" id="3.1.1.-" evidence="6"/>
<dbReference type="EMBL" id="JALNTZ010000005">
    <property type="protein sequence ID" value="KAJ3652648.1"/>
    <property type="molecule type" value="Genomic_DNA"/>
</dbReference>
<dbReference type="SUPFAM" id="SSF53474">
    <property type="entry name" value="alpha/beta-Hydrolases"/>
    <property type="match status" value="1"/>
</dbReference>
<keyword evidence="6" id="KW-0732">Signal</keyword>